<accession>A0A1F5H453</accession>
<feature type="transmembrane region" description="Helical" evidence="1">
    <location>
        <begin position="28"/>
        <end position="51"/>
    </location>
</feature>
<evidence type="ECO:0000313" key="2">
    <source>
        <dbReference type="EMBL" id="OGD98868.1"/>
    </source>
</evidence>
<gene>
    <name evidence="2" type="ORF">A3A49_02620</name>
</gene>
<evidence type="ECO:0008006" key="4">
    <source>
        <dbReference type="Google" id="ProtNLM"/>
    </source>
</evidence>
<dbReference type="EMBL" id="MFBO01000002">
    <property type="protein sequence ID" value="OGD98868.1"/>
    <property type="molecule type" value="Genomic_DNA"/>
</dbReference>
<evidence type="ECO:0000256" key="1">
    <source>
        <dbReference type="SAM" id="Phobius"/>
    </source>
</evidence>
<dbReference type="Proteomes" id="UP000176740">
    <property type="component" value="Unassembled WGS sequence"/>
</dbReference>
<feature type="transmembrane region" description="Helical" evidence="1">
    <location>
        <begin position="71"/>
        <end position="95"/>
    </location>
</feature>
<reference evidence="2 3" key="1">
    <citation type="journal article" date="2016" name="Nat. Commun.">
        <title>Thousands of microbial genomes shed light on interconnected biogeochemical processes in an aquifer system.</title>
        <authorList>
            <person name="Anantharaman K."/>
            <person name="Brown C.T."/>
            <person name="Hug L.A."/>
            <person name="Sharon I."/>
            <person name="Castelle C.J."/>
            <person name="Probst A.J."/>
            <person name="Thomas B.C."/>
            <person name="Singh A."/>
            <person name="Wilkins M.J."/>
            <person name="Karaoz U."/>
            <person name="Brodie E.L."/>
            <person name="Williams K.H."/>
            <person name="Hubbard S.S."/>
            <person name="Banfield J.F."/>
        </authorList>
    </citation>
    <scope>NUCLEOTIDE SEQUENCE [LARGE SCALE GENOMIC DNA]</scope>
</reference>
<keyword evidence="1" id="KW-0812">Transmembrane</keyword>
<dbReference type="AlphaFoldDB" id="A0A1F5H453"/>
<evidence type="ECO:0000313" key="3">
    <source>
        <dbReference type="Proteomes" id="UP000176740"/>
    </source>
</evidence>
<comment type="caution">
    <text evidence="2">The sequence shown here is derived from an EMBL/GenBank/DDBJ whole genome shotgun (WGS) entry which is preliminary data.</text>
</comment>
<organism evidence="2 3">
    <name type="scientific">Candidatus Curtissbacteria bacterium RIFCSPLOWO2_01_FULL_38_11b</name>
    <dbReference type="NCBI Taxonomy" id="1797725"/>
    <lineage>
        <taxon>Bacteria</taxon>
        <taxon>Candidatus Curtissiibacteriota</taxon>
    </lineage>
</organism>
<feature type="transmembrane region" description="Helical" evidence="1">
    <location>
        <begin position="102"/>
        <end position="121"/>
    </location>
</feature>
<sequence>MVNQTHDGSNLRFGLRVEAHSKLYLDRFSFLCIAFCAISVFVQVALILVSFQKLPPQLPIFYSKPWGEPMLAGPIAIWILPGLTLFFVAINYVIARFVLAELFLYRVLLTFSAICAFAALYDMTKIISLLV</sequence>
<proteinExistence type="predicted"/>
<keyword evidence="1" id="KW-1133">Transmembrane helix</keyword>
<protein>
    <recommendedName>
        <fullName evidence="4">DUF1648 domain-containing protein</fullName>
    </recommendedName>
</protein>
<dbReference type="STRING" id="1797725.A3A49_02620"/>
<name>A0A1F5H453_9BACT</name>
<keyword evidence="1" id="KW-0472">Membrane</keyword>